<keyword evidence="12" id="KW-1185">Reference proteome</keyword>
<dbReference type="Pfam" id="PF02807">
    <property type="entry name" value="ATP-gua_PtransN"/>
    <property type="match status" value="1"/>
</dbReference>
<sequence length="463" mass="50768">MSPIYRYATAFCPVLITAGCLILSHRWRHRRRREGIAAAIVAKILDIKATQPNNCMAQAFEQSYYDSLPKDKRKRLLACCSSGIANPESCMGCYAMKPEDYDDFYPFFIKALSQYHKIDFTDKKHGVSNWSLAGVEGIPESGILDLSDFDLPVVSMRVRAGRNLNKYPLPGAMKKRDRVDMEKDMRNVFDELIANPAYGGKYVSITPGHECFIDRAEYKEYVDAHIIFKDMSTDPFLVSAGIAGDWPHGRGCYVSEDKEVIIWLGEEDHLRIICMKRGTVLNEVFDRLKTVVDAVERIIDGGCAISGNFGVVTSCPTNSGTAMRASLHMPIPNLTAGGSDAKANEIGRLLGLSVRGVDGEHTPIGHTGIVDISPSARFCISEAEIMAALYKGVRLLKKEEDERARDGPEGSPEALEVGVHTVVASSVGMGLAMVSITAAGVMVGKWTFATALFGCFESKFAAK</sequence>
<evidence type="ECO:0000256" key="7">
    <source>
        <dbReference type="SAM" id="Phobius"/>
    </source>
</evidence>
<dbReference type="Gene3D" id="1.10.135.10">
    <property type="entry name" value="ATP:guanido phosphotransferase, N-terminal domain"/>
    <property type="match status" value="1"/>
</dbReference>
<feature type="binding site" evidence="6">
    <location>
        <position position="225"/>
    </location>
    <ligand>
        <name>ATP</name>
        <dbReference type="ChEBI" id="CHEBI:30616"/>
    </ligand>
</feature>
<dbReference type="PANTHER" id="PTHR11547:SF64">
    <property type="entry name" value="CHROMOSOME UNDETERMINED SCAFFOLD_51, WHOLE GENOME SHOTGUN SEQUENCE"/>
    <property type="match status" value="1"/>
</dbReference>
<evidence type="ECO:0000256" key="6">
    <source>
        <dbReference type="PROSITE-ProRule" id="PRU00843"/>
    </source>
</evidence>
<evidence type="ECO:0000313" key="9">
    <source>
        <dbReference type="EMBL" id="KAK3245763.1"/>
    </source>
</evidence>
<gene>
    <name evidence="10" type="ORF">CYMTET_31852</name>
    <name evidence="9" type="ORF">CYMTET_44584</name>
    <name evidence="11" type="ORF">CYMTET_7305</name>
</gene>
<keyword evidence="2 6" id="KW-0808">Transferase</keyword>
<evidence type="ECO:0000313" key="11">
    <source>
        <dbReference type="EMBL" id="KAK3285077.1"/>
    </source>
</evidence>
<dbReference type="GO" id="GO:0005524">
    <property type="term" value="F:ATP binding"/>
    <property type="evidence" value="ECO:0007669"/>
    <property type="project" value="UniProtKB-UniRule"/>
</dbReference>
<dbReference type="InterPro" id="IPR022413">
    <property type="entry name" value="ATP-guanido_PTrfase_N"/>
</dbReference>
<dbReference type="PANTHER" id="PTHR11547">
    <property type="entry name" value="ARGININE OR CREATINE KINASE"/>
    <property type="match status" value="1"/>
</dbReference>
<evidence type="ECO:0000256" key="2">
    <source>
        <dbReference type="ARBA" id="ARBA00022679"/>
    </source>
</evidence>
<dbReference type="GO" id="GO:0005615">
    <property type="term" value="C:extracellular space"/>
    <property type="evidence" value="ECO:0007669"/>
    <property type="project" value="TreeGrafter"/>
</dbReference>
<feature type="transmembrane region" description="Helical" evidence="7">
    <location>
        <begin position="6"/>
        <end position="24"/>
    </location>
</feature>
<dbReference type="SUPFAM" id="SSF55931">
    <property type="entry name" value="Glutamine synthetase/guanido kinase"/>
    <property type="match status" value="1"/>
</dbReference>
<name>A0AAE0LH75_9CHLO</name>
<dbReference type="PROSITE" id="PS51510">
    <property type="entry name" value="PHOSPHAGEN_KINASE_C"/>
    <property type="match status" value="1"/>
</dbReference>
<evidence type="ECO:0000313" key="12">
    <source>
        <dbReference type="Proteomes" id="UP001190700"/>
    </source>
</evidence>
<reference evidence="11 12" key="1">
    <citation type="journal article" date="2015" name="Genome Biol. Evol.">
        <title>Comparative Genomics of a Bacterivorous Green Alga Reveals Evolutionary Causalities and Consequences of Phago-Mixotrophic Mode of Nutrition.</title>
        <authorList>
            <person name="Burns J.A."/>
            <person name="Paasch A."/>
            <person name="Narechania A."/>
            <person name="Kim E."/>
        </authorList>
    </citation>
    <scope>NUCLEOTIDE SEQUENCE [LARGE SCALE GENOMIC DNA]</scope>
    <source>
        <strain evidence="11">PLY_AMNH</strain>
    </source>
</reference>
<evidence type="ECO:0000256" key="4">
    <source>
        <dbReference type="ARBA" id="ARBA00022777"/>
    </source>
</evidence>
<evidence type="ECO:0000256" key="1">
    <source>
        <dbReference type="ARBA" id="ARBA00006798"/>
    </source>
</evidence>
<dbReference type="GO" id="GO:0004111">
    <property type="term" value="F:creatine kinase activity"/>
    <property type="evidence" value="ECO:0007669"/>
    <property type="project" value="InterPro"/>
</dbReference>
<proteinExistence type="inferred from homology"/>
<organism evidence="11 12">
    <name type="scientific">Cymbomonas tetramitiformis</name>
    <dbReference type="NCBI Taxonomy" id="36881"/>
    <lineage>
        <taxon>Eukaryota</taxon>
        <taxon>Viridiplantae</taxon>
        <taxon>Chlorophyta</taxon>
        <taxon>Pyramimonadophyceae</taxon>
        <taxon>Pyramimonadales</taxon>
        <taxon>Pyramimonadaceae</taxon>
        <taxon>Cymbomonas</taxon>
    </lineage>
</organism>
<dbReference type="Pfam" id="PF00217">
    <property type="entry name" value="ATP-gua_Ptrans"/>
    <property type="match status" value="1"/>
</dbReference>
<dbReference type="PROSITE" id="PS51257">
    <property type="entry name" value="PROKAR_LIPOPROTEIN"/>
    <property type="match status" value="1"/>
</dbReference>
<dbReference type="EMBL" id="LGRX02030310">
    <property type="protein sequence ID" value="KAK3245763.1"/>
    <property type="molecule type" value="Genomic_DNA"/>
</dbReference>
<dbReference type="InterPro" id="IPR036802">
    <property type="entry name" value="ATP-guanido_PTrfase_N_sf"/>
</dbReference>
<dbReference type="InterPro" id="IPR014746">
    <property type="entry name" value="Gln_synth/guanido_kin_cat_dom"/>
</dbReference>
<dbReference type="EMBL" id="LGRX02018953">
    <property type="protein sequence ID" value="KAK3259192.1"/>
    <property type="molecule type" value="Genomic_DNA"/>
</dbReference>
<evidence type="ECO:0000313" key="10">
    <source>
        <dbReference type="EMBL" id="KAK3259192.1"/>
    </source>
</evidence>
<dbReference type="Gene3D" id="3.30.590.10">
    <property type="entry name" value="Glutamine synthetase/guanido kinase, catalytic domain"/>
    <property type="match status" value="1"/>
</dbReference>
<feature type="binding site" evidence="6">
    <location>
        <begin position="324"/>
        <end position="328"/>
    </location>
    <ligand>
        <name>ATP</name>
        <dbReference type="ChEBI" id="CHEBI:30616"/>
    </ligand>
</feature>
<comment type="similarity">
    <text evidence="1 6">Belongs to the ATP:guanido phosphotransferase family.</text>
</comment>
<dbReference type="GO" id="GO:0046314">
    <property type="term" value="P:phosphocreatine biosynthetic process"/>
    <property type="evidence" value="ECO:0007669"/>
    <property type="project" value="InterPro"/>
</dbReference>
<dbReference type="InterPro" id="IPR022414">
    <property type="entry name" value="ATP-guanido_PTrfase_cat"/>
</dbReference>
<comment type="caution">
    <text evidence="11">The sequence shown here is derived from an EMBL/GenBank/DDBJ whole genome shotgun (WGS) entry which is preliminary data.</text>
</comment>
<keyword evidence="7" id="KW-1133">Transmembrane helix</keyword>
<dbReference type="SUPFAM" id="SSF48034">
    <property type="entry name" value="Guanido kinase N-terminal domain"/>
    <property type="match status" value="1"/>
</dbReference>
<feature type="binding site" evidence="6">
    <location>
        <position position="271"/>
    </location>
    <ligand>
        <name>ATP</name>
        <dbReference type="ChEBI" id="CHEBI:30616"/>
    </ligand>
</feature>
<keyword evidence="3 6" id="KW-0547">Nucleotide-binding</keyword>
<dbReference type="Proteomes" id="UP001190700">
    <property type="component" value="Unassembled WGS sequence"/>
</dbReference>
<keyword evidence="7" id="KW-0472">Membrane</keyword>
<evidence type="ECO:0000259" key="8">
    <source>
        <dbReference type="PROSITE" id="PS51510"/>
    </source>
</evidence>
<feature type="domain" description="Phosphagen kinase C-terminal" evidence="8">
    <location>
        <begin position="152"/>
        <end position="403"/>
    </location>
</feature>
<reference evidence="11" key="2">
    <citation type="submission" date="2023-06" db="EMBL/GenBank/DDBJ databases">
        <title>Long-read-based genome assembly of the green algal bacterivore Cymbomonas tetramitiformis.</title>
        <authorList>
            <person name="Gyaltshen Y."/>
            <person name="Rozenberg A."/>
            <person name="Paasch A."/>
            <person name="Burns J.A."/>
            <person name="Warring S."/>
            <person name="Larson R."/>
            <person name="Maurer-Alcala X."/>
            <person name="Dacks J."/>
            <person name="Kim E."/>
        </authorList>
    </citation>
    <scope>NUCLEOTIDE SEQUENCE</scope>
    <source>
        <strain evidence="11">PLY_AMNH</strain>
    </source>
</reference>
<evidence type="ECO:0000256" key="3">
    <source>
        <dbReference type="ARBA" id="ARBA00022741"/>
    </source>
</evidence>
<feature type="binding site" evidence="6">
    <location>
        <begin position="155"/>
        <end position="159"/>
    </location>
    <ligand>
        <name>ATP</name>
        <dbReference type="ChEBI" id="CHEBI:30616"/>
    </ligand>
</feature>
<evidence type="ECO:0000256" key="5">
    <source>
        <dbReference type="ARBA" id="ARBA00022840"/>
    </source>
</evidence>
<keyword evidence="4 6" id="KW-0418">Kinase</keyword>
<dbReference type="EMBL" id="LGRX02001978">
    <property type="protein sequence ID" value="KAK3285077.1"/>
    <property type="molecule type" value="Genomic_DNA"/>
</dbReference>
<accession>A0AAE0LH75</accession>
<dbReference type="InterPro" id="IPR000749">
    <property type="entry name" value="ATP-guanido_PTrfase"/>
</dbReference>
<protein>
    <recommendedName>
        <fullName evidence="8">Phosphagen kinase C-terminal domain-containing protein</fullName>
    </recommendedName>
</protein>
<feature type="binding site" evidence="6">
    <location>
        <begin position="355"/>
        <end position="360"/>
    </location>
    <ligand>
        <name>ATP</name>
        <dbReference type="ChEBI" id="CHEBI:30616"/>
    </ligand>
</feature>
<keyword evidence="7" id="KW-0812">Transmembrane</keyword>
<dbReference type="AlphaFoldDB" id="A0AAE0LH75"/>
<keyword evidence="5 6" id="KW-0067">ATP-binding</keyword>